<organism evidence="1 2">
    <name type="scientific">Pluteus cervinus</name>
    <dbReference type="NCBI Taxonomy" id="181527"/>
    <lineage>
        <taxon>Eukaryota</taxon>
        <taxon>Fungi</taxon>
        <taxon>Dikarya</taxon>
        <taxon>Basidiomycota</taxon>
        <taxon>Agaricomycotina</taxon>
        <taxon>Agaricomycetes</taxon>
        <taxon>Agaricomycetidae</taxon>
        <taxon>Agaricales</taxon>
        <taxon>Pluteineae</taxon>
        <taxon>Pluteaceae</taxon>
        <taxon>Pluteus</taxon>
    </lineage>
</organism>
<sequence length="664" mass="75120">MEARNYIIQHLDETLPSMRLPSGSGPNTYKKAGTRPPAHFDTHLADNLILQRVAPFLDLTQTLESITNTKLDEVDWPSIGDYDLKIGAPPPEGPEMISETAVRTYYYKHASPRAHRIANLLLTETKQSPLLSWTLEPGDSTSAVADGFLRVAAKCSSAWPADIKADHMLWSSQPGVKPVIAVWEFKKPAAAGQDVLTEITNFFSAERFPWYRCAGPTDPACNYRGGHKDGHMVHTYQHVSPDMVQPEFSDYIRENTTRHEGPPELSGLREFRHETAKEKALWILQQAWSEAVQEDATFMVLNFGNSELIGYRHRESQTLFLSHTYHNVFDPNYIRIHVGLSIAGYNDFIKRMEALSVALMSTRTPQMTDKQWERMASARRLWEGPSADPSSKVATAVLKSGRLHDAVLRSLSSLRVKLTMNPWAEMRALEWKRYNFLPRFVQSPVPSWESMVHPVLPIRFRTEDWQLCVEQSKSRQCGWWSSAKLLEKKTEAQLPLCARVALDAPTAEMFYVQYSNYWYLRALGLAQNVLVEHYTYFMYEHEAALSAVLVTAPPGTPLKLHCRGIDRFLRATFEAKLQAIHNLGFLHNSIVPQNLYVYNSVNGFIDGLNLMVECPPGEYGAGKKRKEMKALMDILDGHSPHAQTNAIYQGLGSEVVVEAHEPAP</sequence>
<proteinExistence type="predicted"/>
<accession>A0ACD3B2Y0</accession>
<name>A0ACD3B2Y0_9AGAR</name>
<reference evidence="1 2" key="1">
    <citation type="journal article" date="2019" name="Nat. Ecol. Evol.">
        <title>Megaphylogeny resolves global patterns of mushroom evolution.</title>
        <authorList>
            <person name="Varga T."/>
            <person name="Krizsan K."/>
            <person name="Foldi C."/>
            <person name="Dima B."/>
            <person name="Sanchez-Garcia M."/>
            <person name="Sanchez-Ramirez S."/>
            <person name="Szollosi G.J."/>
            <person name="Szarkandi J.G."/>
            <person name="Papp V."/>
            <person name="Albert L."/>
            <person name="Andreopoulos W."/>
            <person name="Angelini C."/>
            <person name="Antonin V."/>
            <person name="Barry K.W."/>
            <person name="Bougher N.L."/>
            <person name="Buchanan P."/>
            <person name="Buyck B."/>
            <person name="Bense V."/>
            <person name="Catcheside P."/>
            <person name="Chovatia M."/>
            <person name="Cooper J."/>
            <person name="Damon W."/>
            <person name="Desjardin D."/>
            <person name="Finy P."/>
            <person name="Geml J."/>
            <person name="Haridas S."/>
            <person name="Hughes K."/>
            <person name="Justo A."/>
            <person name="Karasinski D."/>
            <person name="Kautmanova I."/>
            <person name="Kiss B."/>
            <person name="Kocsube S."/>
            <person name="Kotiranta H."/>
            <person name="LaButti K.M."/>
            <person name="Lechner B.E."/>
            <person name="Liimatainen K."/>
            <person name="Lipzen A."/>
            <person name="Lukacs Z."/>
            <person name="Mihaltcheva S."/>
            <person name="Morgado L.N."/>
            <person name="Niskanen T."/>
            <person name="Noordeloos M.E."/>
            <person name="Ohm R.A."/>
            <person name="Ortiz-Santana B."/>
            <person name="Ovrebo C."/>
            <person name="Racz N."/>
            <person name="Riley R."/>
            <person name="Savchenko A."/>
            <person name="Shiryaev A."/>
            <person name="Soop K."/>
            <person name="Spirin V."/>
            <person name="Szebenyi C."/>
            <person name="Tomsovsky M."/>
            <person name="Tulloss R.E."/>
            <person name="Uehling J."/>
            <person name="Grigoriev I.V."/>
            <person name="Vagvolgyi C."/>
            <person name="Papp T."/>
            <person name="Martin F.M."/>
            <person name="Miettinen O."/>
            <person name="Hibbett D.S."/>
            <person name="Nagy L.G."/>
        </authorList>
    </citation>
    <scope>NUCLEOTIDE SEQUENCE [LARGE SCALE GENOMIC DNA]</scope>
    <source>
        <strain evidence="1 2">NL-1719</strain>
    </source>
</reference>
<dbReference type="EMBL" id="ML208291">
    <property type="protein sequence ID" value="TFK71956.1"/>
    <property type="molecule type" value="Genomic_DNA"/>
</dbReference>
<gene>
    <name evidence="1" type="ORF">BDN72DRAFT_836878</name>
</gene>
<dbReference type="Proteomes" id="UP000308600">
    <property type="component" value="Unassembled WGS sequence"/>
</dbReference>
<keyword evidence="2" id="KW-1185">Reference proteome</keyword>
<evidence type="ECO:0000313" key="2">
    <source>
        <dbReference type="Proteomes" id="UP000308600"/>
    </source>
</evidence>
<protein>
    <submittedName>
        <fullName evidence="1">Uncharacterized protein</fullName>
    </submittedName>
</protein>
<evidence type="ECO:0000313" key="1">
    <source>
        <dbReference type="EMBL" id="TFK71956.1"/>
    </source>
</evidence>